<dbReference type="PANTHER" id="PTHR22888:SF9">
    <property type="entry name" value="CYTOCHROME C OXIDASE SUBUNIT 2"/>
    <property type="match status" value="1"/>
</dbReference>
<dbReference type="PRINTS" id="PR01166">
    <property type="entry name" value="CYCOXIDASEII"/>
</dbReference>
<evidence type="ECO:0000256" key="8">
    <source>
        <dbReference type="ARBA" id="ARBA00023136"/>
    </source>
</evidence>
<dbReference type="PROSITE" id="PS50857">
    <property type="entry name" value="COX2_CUA"/>
    <property type="match status" value="1"/>
</dbReference>
<proteinExistence type="inferred from homology"/>
<feature type="domain" description="Cytochrome oxidase subunit II copper A binding" evidence="11">
    <location>
        <begin position="1"/>
        <end position="88"/>
    </location>
</feature>
<evidence type="ECO:0000256" key="10">
    <source>
        <dbReference type="ARBA" id="ARBA00049512"/>
    </source>
</evidence>
<sequence length="92" mass="10553">MYYQVYVYKGVVCLPNEEAVLELMWTLVPNLGIKMDGVPGRINCLMSMVDRLGVFVGYCTELCGAGHGYMPIVLEVVYNVLYLVWDPWFVFF</sequence>
<dbReference type="EC" id="7.1.1.9" evidence="4"/>
<dbReference type="InterPro" id="IPR002429">
    <property type="entry name" value="CcO_II-like_C"/>
</dbReference>
<dbReference type="InterPro" id="IPR045187">
    <property type="entry name" value="CcO_II"/>
</dbReference>
<dbReference type="Pfam" id="PF00116">
    <property type="entry name" value="COX2"/>
    <property type="match status" value="1"/>
</dbReference>
<comment type="subcellular location">
    <subcellularLocation>
        <location evidence="2">Mitochondrion membrane</location>
        <topology evidence="2">Multi-pass membrane protein</topology>
    </subcellularLocation>
</comment>
<evidence type="ECO:0000259" key="11">
    <source>
        <dbReference type="PROSITE" id="PS50857"/>
    </source>
</evidence>
<name>A0A0V0XAT3_TRIPS</name>
<evidence type="ECO:0000256" key="6">
    <source>
        <dbReference type="ARBA" id="ARBA00023008"/>
    </source>
</evidence>
<evidence type="ECO:0000256" key="7">
    <source>
        <dbReference type="ARBA" id="ARBA00023128"/>
    </source>
</evidence>
<dbReference type="EMBL" id="JYDU01000695">
    <property type="protein sequence ID" value="KRX84903.1"/>
    <property type="molecule type" value="Genomic_DNA"/>
</dbReference>
<dbReference type="GO" id="GO:0004129">
    <property type="term" value="F:cytochrome-c oxidase activity"/>
    <property type="evidence" value="ECO:0007669"/>
    <property type="project" value="UniProtKB-EC"/>
</dbReference>
<reference evidence="12 13" key="1">
    <citation type="submission" date="2015-01" db="EMBL/GenBank/DDBJ databases">
        <title>Evolution of Trichinella species and genotypes.</title>
        <authorList>
            <person name="Korhonen P.K."/>
            <person name="Edoardo P."/>
            <person name="Giuseppe L.R."/>
            <person name="Gasser R.B."/>
        </authorList>
    </citation>
    <scope>NUCLEOTIDE SEQUENCE [LARGE SCALE GENOMIC DNA]</scope>
    <source>
        <strain evidence="12">ISS141</strain>
    </source>
</reference>
<dbReference type="PANTHER" id="PTHR22888">
    <property type="entry name" value="CYTOCHROME C OXIDASE, SUBUNIT II"/>
    <property type="match status" value="1"/>
</dbReference>
<evidence type="ECO:0000256" key="5">
    <source>
        <dbReference type="ARBA" id="ARBA00022842"/>
    </source>
</evidence>
<comment type="catalytic activity">
    <reaction evidence="10">
        <text>4 Fe(II)-[cytochrome c] + O2 + 8 H(+)(in) = 4 Fe(III)-[cytochrome c] + 2 H2O + 4 H(+)(out)</text>
        <dbReference type="Rhea" id="RHEA:11436"/>
        <dbReference type="Rhea" id="RHEA-COMP:10350"/>
        <dbReference type="Rhea" id="RHEA-COMP:14399"/>
        <dbReference type="ChEBI" id="CHEBI:15377"/>
        <dbReference type="ChEBI" id="CHEBI:15378"/>
        <dbReference type="ChEBI" id="CHEBI:15379"/>
        <dbReference type="ChEBI" id="CHEBI:29033"/>
        <dbReference type="ChEBI" id="CHEBI:29034"/>
        <dbReference type="EC" id="7.1.1.9"/>
    </reaction>
    <physiologicalReaction direction="left-to-right" evidence="10">
        <dbReference type="Rhea" id="RHEA:11437"/>
    </physiologicalReaction>
</comment>
<dbReference type="GO" id="GO:0031966">
    <property type="term" value="C:mitochondrial membrane"/>
    <property type="evidence" value="ECO:0007669"/>
    <property type="project" value="UniProtKB-SubCell"/>
</dbReference>
<dbReference type="AlphaFoldDB" id="A0A0V0XAT3"/>
<dbReference type="STRING" id="6337.A0A0V0XAT3"/>
<gene>
    <name evidence="12" type="primary">COII</name>
    <name evidence="12" type="ORF">T4E_3336</name>
</gene>
<dbReference type="Proteomes" id="UP000054815">
    <property type="component" value="Unassembled WGS sequence"/>
</dbReference>
<dbReference type="InterPro" id="IPR008972">
    <property type="entry name" value="Cupredoxin"/>
</dbReference>
<comment type="cofactor">
    <cofactor evidence="1">
        <name>Cu cation</name>
        <dbReference type="ChEBI" id="CHEBI:23378"/>
    </cofactor>
</comment>
<dbReference type="SUPFAM" id="SSF49503">
    <property type="entry name" value="Cupredoxins"/>
    <property type="match status" value="1"/>
</dbReference>
<evidence type="ECO:0000256" key="3">
    <source>
        <dbReference type="ARBA" id="ARBA00007866"/>
    </source>
</evidence>
<keyword evidence="7" id="KW-0496">Mitochondrion</keyword>
<evidence type="ECO:0000256" key="9">
    <source>
        <dbReference type="ARBA" id="ARBA00031389"/>
    </source>
</evidence>
<comment type="caution">
    <text evidence="12">The sequence shown here is derived from an EMBL/GenBank/DDBJ whole genome shotgun (WGS) entry which is preliminary data.</text>
</comment>
<keyword evidence="5" id="KW-0460">Magnesium</keyword>
<keyword evidence="6" id="KW-0186">Copper</keyword>
<dbReference type="GO" id="GO:0042773">
    <property type="term" value="P:ATP synthesis coupled electron transport"/>
    <property type="evidence" value="ECO:0007669"/>
    <property type="project" value="TreeGrafter"/>
</dbReference>
<dbReference type="Gene3D" id="2.60.40.420">
    <property type="entry name" value="Cupredoxins - blue copper proteins"/>
    <property type="match status" value="1"/>
</dbReference>
<dbReference type="GO" id="GO:0005507">
    <property type="term" value="F:copper ion binding"/>
    <property type="evidence" value="ECO:0007669"/>
    <property type="project" value="InterPro"/>
</dbReference>
<accession>A0A0V0XAT3</accession>
<comment type="similarity">
    <text evidence="3">Belongs to the cytochrome c oxidase subunit 2 family.</text>
</comment>
<organism evidence="12 13">
    <name type="scientific">Trichinella pseudospiralis</name>
    <name type="common">Parasitic roundworm</name>
    <dbReference type="NCBI Taxonomy" id="6337"/>
    <lineage>
        <taxon>Eukaryota</taxon>
        <taxon>Metazoa</taxon>
        <taxon>Ecdysozoa</taxon>
        <taxon>Nematoda</taxon>
        <taxon>Enoplea</taxon>
        <taxon>Dorylaimia</taxon>
        <taxon>Trichinellida</taxon>
        <taxon>Trichinellidae</taxon>
        <taxon>Trichinella</taxon>
    </lineage>
</organism>
<evidence type="ECO:0000313" key="12">
    <source>
        <dbReference type="EMBL" id="KRX84903.1"/>
    </source>
</evidence>
<evidence type="ECO:0000313" key="13">
    <source>
        <dbReference type="Proteomes" id="UP000054815"/>
    </source>
</evidence>
<protein>
    <recommendedName>
        <fullName evidence="4">cytochrome-c oxidase</fullName>
        <ecNumber evidence="4">7.1.1.9</ecNumber>
    </recommendedName>
    <alternativeName>
        <fullName evidence="9">Cytochrome c oxidase polypeptide II</fullName>
    </alternativeName>
</protein>
<evidence type="ECO:0000256" key="1">
    <source>
        <dbReference type="ARBA" id="ARBA00001935"/>
    </source>
</evidence>
<evidence type="ECO:0000256" key="2">
    <source>
        <dbReference type="ARBA" id="ARBA00004225"/>
    </source>
</evidence>
<evidence type="ECO:0000256" key="4">
    <source>
        <dbReference type="ARBA" id="ARBA00012949"/>
    </source>
</evidence>
<keyword evidence="8" id="KW-0472">Membrane</keyword>